<keyword evidence="7 9" id="KW-0173">Coenzyme A biosynthesis</keyword>
<feature type="binding site" evidence="9">
    <location>
        <position position="45"/>
    </location>
    <ligand>
        <name>substrate</name>
    </ligand>
</feature>
<dbReference type="UniPathway" id="UPA00241">
    <property type="reaction ID" value="UER00355"/>
</dbReference>
<dbReference type="EMBL" id="ACHM02000003">
    <property type="protein sequence ID" value="EFH92446.1"/>
    <property type="molecule type" value="Genomic_DNA"/>
</dbReference>
<keyword evidence="2 9" id="KW-0808">Transferase</keyword>
<feature type="binding site" evidence="9">
    <location>
        <begin position="127"/>
        <end position="133"/>
    </location>
    <ligand>
        <name>ATP</name>
        <dbReference type="ChEBI" id="CHEBI:30616"/>
    </ligand>
</feature>
<dbReference type="Proteomes" id="UP000004063">
    <property type="component" value="Chromosome"/>
</dbReference>
<keyword evidence="4 9" id="KW-0547">Nucleotide-binding</keyword>
<evidence type="ECO:0000256" key="6">
    <source>
        <dbReference type="ARBA" id="ARBA00022842"/>
    </source>
</evidence>
<dbReference type="EC" id="2.7.7.3" evidence="9"/>
<dbReference type="Pfam" id="PF01467">
    <property type="entry name" value="CTP_transf_like"/>
    <property type="match status" value="1"/>
</dbReference>
<comment type="function">
    <text evidence="9">Reversibly transfers an adenylyl group from ATP to 4'-phosphopantetheine, yielding dephospho-CoA (dPCoA) and pyrophosphate.</text>
</comment>
<feature type="binding site" evidence="9">
    <location>
        <begin position="92"/>
        <end position="94"/>
    </location>
    <ligand>
        <name>ATP</name>
        <dbReference type="ChEBI" id="CHEBI:30616"/>
    </ligand>
</feature>
<evidence type="ECO:0000256" key="4">
    <source>
        <dbReference type="ARBA" id="ARBA00022741"/>
    </source>
</evidence>
<evidence type="ECO:0000256" key="7">
    <source>
        <dbReference type="ARBA" id="ARBA00022993"/>
    </source>
</evidence>
<evidence type="ECO:0000256" key="5">
    <source>
        <dbReference type="ARBA" id="ARBA00022840"/>
    </source>
</evidence>
<evidence type="ECO:0000313" key="11">
    <source>
        <dbReference type="EMBL" id="EFH92446.1"/>
    </source>
</evidence>
<dbReference type="GO" id="GO:0005524">
    <property type="term" value="F:ATP binding"/>
    <property type="evidence" value="ECO:0007669"/>
    <property type="project" value="UniProtKB-KW"/>
</dbReference>
<dbReference type="GO" id="GO:0005737">
    <property type="term" value="C:cytoplasm"/>
    <property type="evidence" value="ECO:0007669"/>
    <property type="project" value="UniProtKB-SubCell"/>
</dbReference>
<evidence type="ECO:0000256" key="1">
    <source>
        <dbReference type="ARBA" id="ARBA00022490"/>
    </source>
</evidence>
<comment type="subunit">
    <text evidence="9">Homohexamer.</text>
</comment>
<evidence type="ECO:0000256" key="8">
    <source>
        <dbReference type="ARBA" id="ARBA00029346"/>
    </source>
</evidence>
<dbReference type="SUPFAM" id="SSF52374">
    <property type="entry name" value="Nucleotidylyl transferase"/>
    <property type="match status" value="1"/>
</dbReference>
<feature type="binding site" evidence="9">
    <location>
        <begin position="13"/>
        <end position="14"/>
    </location>
    <ligand>
        <name>ATP</name>
        <dbReference type="ChEBI" id="CHEBI:30616"/>
    </ligand>
</feature>
<dbReference type="PANTHER" id="PTHR21342:SF1">
    <property type="entry name" value="PHOSPHOPANTETHEINE ADENYLYLTRANSFERASE"/>
    <property type="match status" value="1"/>
</dbReference>
<dbReference type="InterPro" id="IPR014729">
    <property type="entry name" value="Rossmann-like_a/b/a_fold"/>
</dbReference>
<dbReference type="InterPro" id="IPR004821">
    <property type="entry name" value="Cyt_trans-like"/>
</dbReference>
<keyword evidence="5 9" id="KW-0067">ATP-binding</keyword>
<dbReference type="STRING" id="525282.HMPREF0391_11418"/>
<comment type="pathway">
    <text evidence="9">Cofactor biosynthesis; coenzyme A biosynthesis; CoA from (R)-pantothenate: step 4/5.</text>
</comment>
<dbReference type="NCBIfam" id="TIGR01510">
    <property type="entry name" value="coaD_prev_kdtB"/>
    <property type="match status" value="1"/>
</dbReference>
<feature type="binding site" evidence="9">
    <location>
        <position position="102"/>
    </location>
    <ligand>
        <name>ATP</name>
        <dbReference type="ChEBI" id="CHEBI:30616"/>
    </ligand>
</feature>
<dbReference type="PANTHER" id="PTHR21342">
    <property type="entry name" value="PHOSPHOPANTETHEINE ADENYLYLTRANSFERASE"/>
    <property type="match status" value="1"/>
</dbReference>
<keyword evidence="6 9" id="KW-0460">Magnesium</keyword>
<feature type="binding site" evidence="9">
    <location>
        <position position="77"/>
    </location>
    <ligand>
        <name>substrate</name>
    </ligand>
</feature>
<proteinExistence type="inferred from homology"/>
<comment type="cofactor">
    <cofactor evidence="9">
        <name>Mg(2+)</name>
        <dbReference type="ChEBI" id="CHEBI:18420"/>
    </cofactor>
</comment>
<feature type="binding site" evidence="9">
    <location>
        <position position="13"/>
    </location>
    <ligand>
        <name>substrate</name>
    </ligand>
</feature>
<comment type="catalytic activity">
    <reaction evidence="8 9">
        <text>(R)-4'-phosphopantetheine + ATP + H(+) = 3'-dephospho-CoA + diphosphate</text>
        <dbReference type="Rhea" id="RHEA:19801"/>
        <dbReference type="ChEBI" id="CHEBI:15378"/>
        <dbReference type="ChEBI" id="CHEBI:30616"/>
        <dbReference type="ChEBI" id="CHEBI:33019"/>
        <dbReference type="ChEBI" id="CHEBI:57328"/>
        <dbReference type="ChEBI" id="CHEBI:61723"/>
        <dbReference type="EC" id="2.7.7.3"/>
    </reaction>
</comment>
<evidence type="ECO:0000256" key="2">
    <source>
        <dbReference type="ARBA" id="ARBA00022679"/>
    </source>
</evidence>
<dbReference type="InterPro" id="IPR001980">
    <property type="entry name" value="PPAT"/>
</dbReference>
<evidence type="ECO:0000259" key="10">
    <source>
        <dbReference type="Pfam" id="PF01467"/>
    </source>
</evidence>
<evidence type="ECO:0000256" key="9">
    <source>
        <dbReference type="HAMAP-Rule" id="MF_00151"/>
    </source>
</evidence>
<dbReference type="HOGENOM" id="CLU_100149_0_1_9"/>
<sequence length="164" mass="18449">MIMNKTKVLYPGSFDPITNGHMDIIERSAKIFEEVNVAVVKNIQKKSTFSLEQRVAMIEKACNHLSNVRVHQFEGLTVDFAKQIGCSTIIRGLRAVSDFESEMQMSLANKKLNNELETLFLVADGKYAFLSSSIVREIASYGADISELVPENIIDDIKDKFNDK</sequence>
<comment type="similarity">
    <text evidence="9">Belongs to the bacterial CoaD family.</text>
</comment>
<comment type="caution">
    <text evidence="11">The sequence shown here is derived from an EMBL/GenBank/DDBJ whole genome shotgun (WGS) entry which is preliminary data.</text>
</comment>
<accession>D6SAE6</accession>
<dbReference type="HAMAP" id="MF_00151">
    <property type="entry name" value="PPAT_bact"/>
    <property type="match status" value="1"/>
</dbReference>
<evidence type="ECO:0000256" key="3">
    <source>
        <dbReference type="ARBA" id="ARBA00022695"/>
    </source>
</evidence>
<keyword evidence="1 9" id="KW-0963">Cytoplasm</keyword>
<dbReference type="CDD" id="cd02163">
    <property type="entry name" value="PPAT"/>
    <property type="match status" value="1"/>
</dbReference>
<reference evidence="11" key="1">
    <citation type="submission" date="2010-05" db="EMBL/GenBank/DDBJ databases">
        <authorList>
            <person name="Muzny D."/>
            <person name="Qin X."/>
            <person name="Buhay C."/>
            <person name="Dugan-Rocha S."/>
            <person name="Ding Y."/>
            <person name="Chen G."/>
            <person name="Hawes A."/>
            <person name="Holder M."/>
            <person name="Jhangiani S."/>
            <person name="Johnson A."/>
            <person name="Khan Z."/>
            <person name="Li Z."/>
            <person name="Liu W."/>
            <person name="Liu X."/>
            <person name="Perez L."/>
            <person name="Shen H."/>
            <person name="Wang Q."/>
            <person name="Watt J."/>
            <person name="Xi L."/>
            <person name="Xin Y."/>
            <person name="Zhou J."/>
            <person name="Deng J."/>
            <person name="Jiang H."/>
            <person name="Liu Y."/>
            <person name="Qu J."/>
            <person name="Song X.-Z."/>
            <person name="Zhang L."/>
            <person name="Villasana D."/>
            <person name="Johnson A."/>
            <person name="Liu J."/>
            <person name="Liyanage D."/>
            <person name="Lorensuhewa L."/>
            <person name="Robinson T."/>
            <person name="Song A."/>
            <person name="Song B.-B."/>
            <person name="Dinh H."/>
            <person name="Thornton R."/>
            <person name="Coyle M."/>
            <person name="Francisco L."/>
            <person name="Jackson L."/>
            <person name="Javaid M."/>
            <person name="Korchina V."/>
            <person name="Kovar C."/>
            <person name="Mata R."/>
            <person name="Mathew T."/>
            <person name="Ngo R."/>
            <person name="Nguyen L."/>
            <person name="Nguyen N."/>
            <person name="Okwuonu G."/>
            <person name="Ongeri F."/>
            <person name="Pham C."/>
            <person name="Simmons D."/>
            <person name="Wilczek-Boney K."/>
            <person name="Hale W."/>
            <person name="Jakkamsetti A."/>
            <person name="Pham P."/>
            <person name="Ruth R."/>
            <person name="San Lucas F."/>
            <person name="Warren J."/>
            <person name="Zhang J."/>
            <person name="Zhao Z."/>
            <person name="Zhou C."/>
            <person name="Zhu D."/>
            <person name="Lee S."/>
            <person name="Bess C."/>
            <person name="Blankenburg K."/>
            <person name="Forbes L."/>
            <person name="Fu Q."/>
            <person name="Gubbala S."/>
            <person name="Hirani K."/>
            <person name="Jayaseelan J.C."/>
            <person name="Lara F."/>
            <person name="Munidasa M."/>
            <person name="Palculict T."/>
            <person name="Patil S."/>
            <person name="Pu L.-L."/>
            <person name="Saada N."/>
            <person name="Tang L."/>
            <person name="Weissenberger G."/>
            <person name="Zhu Y."/>
            <person name="Hemphill L."/>
            <person name="Shang Y."/>
            <person name="Youmans B."/>
            <person name="Ayvaz T."/>
            <person name="Ross M."/>
            <person name="Santibanez J."/>
            <person name="Aqrawi P."/>
            <person name="Gross S."/>
            <person name="Joshi V."/>
            <person name="Fowler G."/>
            <person name="Nazareth L."/>
            <person name="Reid J."/>
            <person name="Worley K."/>
            <person name="Petrosino J."/>
            <person name="Highlander S."/>
            <person name="Gibbs R."/>
        </authorList>
    </citation>
    <scope>NUCLEOTIDE SEQUENCE [LARGE SCALE GENOMIC DNA]</scope>
    <source>
        <strain evidence="11">ATCC 53516</strain>
    </source>
</reference>
<gene>
    <name evidence="9 11" type="primary">coaD</name>
    <name evidence="11" type="ORF">HMPREF0391_11418</name>
</gene>
<dbReference type="Gene3D" id="3.40.50.620">
    <property type="entry name" value="HUPs"/>
    <property type="match status" value="1"/>
</dbReference>
<feature type="binding site" evidence="9">
    <location>
        <position position="21"/>
    </location>
    <ligand>
        <name>ATP</name>
        <dbReference type="ChEBI" id="CHEBI:30616"/>
    </ligand>
</feature>
<dbReference type="NCBIfam" id="TIGR00125">
    <property type="entry name" value="cyt_tran_rel"/>
    <property type="match status" value="1"/>
</dbReference>
<feature type="site" description="Transition state stabilizer" evidence="9">
    <location>
        <position position="21"/>
    </location>
</feature>
<organism evidence="11">
    <name type="scientific">Finegoldia magna ATCC 53516</name>
    <dbReference type="NCBI Taxonomy" id="525282"/>
    <lineage>
        <taxon>Bacteria</taxon>
        <taxon>Bacillati</taxon>
        <taxon>Bacillota</taxon>
        <taxon>Tissierellia</taxon>
        <taxon>Tissierellales</taxon>
        <taxon>Peptoniphilaceae</taxon>
        <taxon>Finegoldia</taxon>
    </lineage>
</organism>
<protein>
    <recommendedName>
        <fullName evidence="9">Phosphopantetheine adenylyltransferase</fullName>
        <ecNumber evidence="9">2.7.7.3</ecNumber>
    </recommendedName>
    <alternativeName>
        <fullName evidence="9">Dephospho-CoA pyrophosphorylase</fullName>
    </alternativeName>
    <alternativeName>
        <fullName evidence="9">Pantetheine-phosphate adenylyltransferase</fullName>
        <shortName evidence="9">PPAT</shortName>
    </alternativeName>
</protein>
<dbReference type="PRINTS" id="PR01020">
    <property type="entry name" value="LPSBIOSNTHSS"/>
</dbReference>
<dbReference type="GO" id="GO:0015937">
    <property type="term" value="P:coenzyme A biosynthetic process"/>
    <property type="evidence" value="ECO:0007669"/>
    <property type="project" value="UniProtKB-UniRule"/>
</dbReference>
<dbReference type="eggNOG" id="COG0669">
    <property type="taxonomic scope" value="Bacteria"/>
</dbReference>
<feature type="domain" description="Cytidyltransferase-like" evidence="10">
    <location>
        <begin position="9"/>
        <end position="137"/>
    </location>
</feature>
<comment type="subcellular location">
    <subcellularLocation>
        <location evidence="9">Cytoplasm</location>
    </subcellularLocation>
</comment>
<name>D6SAE6_FINMA</name>
<dbReference type="GO" id="GO:0004595">
    <property type="term" value="F:pantetheine-phosphate adenylyltransferase activity"/>
    <property type="evidence" value="ECO:0007669"/>
    <property type="project" value="UniProtKB-UniRule"/>
</dbReference>
<keyword evidence="3 9" id="KW-0548">Nucleotidyltransferase</keyword>
<feature type="binding site" evidence="9">
    <location>
        <position position="91"/>
    </location>
    <ligand>
        <name>substrate</name>
    </ligand>
</feature>
<dbReference type="AlphaFoldDB" id="D6SAE6"/>